<accession>A0A2R3QCY8</accession>
<dbReference type="Proteomes" id="UP000237925">
    <property type="component" value="Chromosome"/>
</dbReference>
<evidence type="ECO:0000313" key="2">
    <source>
        <dbReference type="EMBL" id="AVO49643.1"/>
    </source>
</evidence>
<protein>
    <recommendedName>
        <fullName evidence="4">RloB domain-containing protein</fullName>
    </recommendedName>
</protein>
<dbReference type="EMBL" id="CP027667">
    <property type="protein sequence ID" value="AVO49643.1"/>
    <property type="molecule type" value="Genomic_DNA"/>
</dbReference>
<reference evidence="2 3" key="1">
    <citation type="submission" date="2018-03" db="EMBL/GenBank/DDBJ databases">
        <title>Genome sequencing of Melaminivora sp.</title>
        <authorList>
            <person name="Kim S.-J."/>
            <person name="Heo J."/>
            <person name="Ahn J.-H."/>
            <person name="Kwon S.-W."/>
        </authorList>
    </citation>
    <scope>NUCLEOTIDE SEQUENCE [LARGE SCALE GENOMIC DNA]</scope>
    <source>
        <strain evidence="2 3">SC2-9</strain>
    </source>
</reference>
<keyword evidence="1" id="KW-0175">Coiled coil</keyword>
<sequence length="174" mass="19666">MRRQPAALRPQRTTVLLVGEGYAEEAFLRHLRALYALRGGGVAVSVANARGKGAAHVVDYAIRKLREGDYDLRLALLDADVDWTVGVQKRAREARIDVIACDPCLEALLLRVHDMPLREGLASRQLKSLFEKEFSLPADDERIYERHFGRERLEQARERLEQLDRLLHAVTGAA</sequence>
<proteinExistence type="predicted"/>
<name>A0A2R3QCY8_9BURK</name>
<organism evidence="2 3">
    <name type="scientific">Melaminivora suipulveris</name>
    <dbReference type="NCBI Taxonomy" id="2109913"/>
    <lineage>
        <taxon>Bacteria</taxon>
        <taxon>Pseudomonadati</taxon>
        <taxon>Pseudomonadota</taxon>
        <taxon>Betaproteobacteria</taxon>
        <taxon>Burkholderiales</taxon>
        <taxon>Comamonadaceae</taxon>
        <taxon>Melaminivora</taxon>
    </lineage>
</organism>
<keyword evidence="3" id="KW-1185">Reference proteome</keyword>
<dbReference type="KEGG" id="mela:C6568_10445"/>
<feature type="coiled-coil region" evidence="1">
    <location>
        <begin position="146"/>
        <end position="173"/>
    </location>
</feature>
<gene>
    <name evidence="2" type="ORF">C6568_10445</name>
</gene>
<dbReference type="RefSeq" id="WP_106684075.1">
    <property type="nucleotide sequence ID" value="NZ_CP027667.1"/>
</dbReference>
<dbReference type="AlphaFoldDB" id="A0A2R3QCY8"/>
<evidence type="ECO:0000313" key="3">
    <source>
        <dbReference type="Proteomes" id="UP000237925"/>
    </source>
</evidence>
<evidence type="ECO:0000256" key="1">
    <source>
        <dbReference type="SAM" id="Coils"/>
    </source>
</evidence>
<evidence type="ECO:0008006" key="4">
    <source>
        <dbReference type="Google" id="ProtNLM"/>
    </source>
</evidence>
<dbReference type="OrthoDB" id="5919017at2"/>